<feature type="compositionally biased region" description="Polar residues" evidence="1">
    <location>
        <begin position="150"/>
        <end position="171"/>
    </location>
</feature>
<dbReference type="Pfam" id="PF00300">
    <property type="entry name" value="His_Phos_1"/>
    <property type="match status" value="1"/>
</dbReference>
<evidence type="ECO:0000256" key="2">
    <source>
        <dbReference type="SAM" id="Phobius"/>
    </source>
</evidence>
<dbReference type="EMBL" id="REGN01002685">
    <property type="protein sequence ID" value="RNA26719.1"/>
    <property type="molecule type" value="Genomic_DNA"/>
</dbReference>
<keyword evidence="2" id="KW-1133">Transmembrane helix</keyword>
<comment type="caution">
    <text evidence="3">The sequence shown here is derived from an EMBL/GenBank/DDBJ whole genome shotgun (WGS) entry which is preliminary data.</text>
</comment>
<keyword evidence="4" id="KW-1185">Reference proteome</keyword>
<keyword evidence="2" id="KW-0812">Transmembrane</keyword>
<dbReference type="PANTHER" id="PTHR16469:SF27">
    <property type="entry name" value="UBIQUITIN-ASSOCIATED AND SH3 DOMAIN-CONTAINING BA-RELATED"/>
    <property type="match status" value="1"/>
</dbReference>
<proteinExistence type="predicted"/>
<dbReference type="InterPro" id="IPR029033">
    <property type="entry name" value="His_PPase_superfam"/>
</dbReference>
<accession>A0A3M7RTD2</accession>
<protein>
    <submittedName>
        <fullName evidence="3">Ubiquitin-associated and SH3 domain-containing B-like</fullName>
    </submittedName>
</protein>
<organism evidence="3 4">
    <name type="scientific">Brachionus plicatilis</name>
    <name type="common">Marine rotifer</name>
    <name type="synonym">Brachionus muelleri</name>
    <dbReference type="NCBI Taxonomy" id="10195"/>
    <lineage>
        <taxon>Eukaryota</taxon>
        <taxon>Metazoa</taxon>
        <taxon>Spiralia</taxon>
        <taxon>Gnathifera</taxon>
        <taxon>Rotifera</taxon>
        <taxon>Eurotatoria</taxon>
        <taxon>Monogononta</taxon>
        <taxon>Pseudotrocha</taxon>
        <taxon>Ploima</taxon>
        <taxon>Brachionidae</taxon>
        <taxon>Brachionus</taxon>
    </lineage>
</organism>
<feature type="transmembrane region" description="Helical" evidence="2">
    <location>
        <begin position="634"/>
        <end position="652"/>
    </location>
</feature>
<gene>
    <name evidence="3" type="ORF">BpHYR1_003821</name>
</gene>
<dbReference type="PANTHER" id="PTHR16469">
    <property type="entry name" value="UBIQUITIN-ASSOCIATED AND SH3 DOMAIN-CONTAINING BA-RELATED"/>
    <property type="match status" value="1"/>
</dbReference>
<feature type="region of interest" description="Disordered" evidence="1">
    <location>
        <begin position="221"/>
        <end position="245"/>
    </location>
</feature>
<sequence length="655" mass="73631">MNKNSPKMNTYTTSSSYSTFPIYDRSSGTIDPLSFYPPLISDAKSTSTLNIAQSALKKQEQEIKSQLSSTFWDRLNEATKRATSNINLYDYNAYSNYQPYAPSKQPACKSSATFSQNGIAPNKVSDGSNKFSYDTFSTRISNLNQINKSDFTKPSSPKSRVFTISDTNNGRNVERPSSKVPNIEKSQTFVNTTSKIRTNDNENILSYFKNIQLGRPIQRTQTQTLAQPPPQIFVQNKPPSPSRSILLSSKPTLSSFESNQATSFSGDDQKSAALRNKRQTFTEPTIPDKLPSTMSSINIAQLKQDSVQRSKTMTMADKEKYSKSIGVNITATNLQNVQNKIAPVSGSKLRNFHKSLTIRSRVNNFYKDFVDDKNAYLSSLSRTGSDLNLKLSNSNLAGKESDKVTAKVFDENSNEKHEISEEDQVLCENKSEIPDGVSFFTGETGYFPAKNVERVAETDTWKLHKSHQFVGSSSSTNLMAQTATSPGLQNAQFFGTDKGFQNSDTRLNTNAFYYSENANMQKFFQLNPHKSMKSQGTLRFFFARHGERIDLAFGPQWIEQAFDRNGKYRRINLNMPTDLPYRPSKREFIGDSPLTEIGQFQARLTGEALGYEGYKIHYCYTSPALRCIQTATQILAGIYILNFLYIIVGLKLQEM</sequence>
<reference evidence="3 4" key="1">
    <citation type="journal article" date="2018" name="Sci. Rep.">
        <title>Genomic signatures of local adaptation to the degree of environmental predictability in rotifers.</title>
        <authorList>
            <person name="Franch-Gras L."/>
            <person name="Hahn C."/>
            <person name="Garcia-Roger E.M."/>
            <person name="Carmona M.J."/>
            <person name="Serra M."/>
            <person name="Gomez A."/>
        </authorList>
    </citation>
    <scope>NUCLEOTIDE SEQUENCE [LARGE SCALE GENOMIC DNA]</scope>
    <source>
        <strain evidence="3">HYR1</strain>
    </source>
</reference>
<dbReference type="CDD" id="cd07067">
    <property type="entry name" value="HP_PGM_like"/>
    <property type="match status" value="1"/>
</dbReference>
<evidence type="ECO:0000313" key="3">
    <source>
        <dbReference type="EMBL" id="RNA26719.1"/>
    </source>
</evidence>
<evidence type="ECO:0000313" key="4">
    <source>
        <dbReference type="Proteomes" id="UP000276133"/>
    </source>
</evidence>
<dbReference type="InterPro" id="IPR013078">
    <property type="entry name" value="His_Pase_superF_clade-1"/>
</dbReference>
<dbReference type="SUPFAM" id="SSF53254">
    <property type="entry name" value="Phosphoglycerate mutase-like"/>
    <property type="match status" value="1"/>
</dbReference>
<dbReference type="Gene3D" id="3.40.50.1240">
    <property type="entry name" value="Phosphoglycerate mutase-like"/>
    <property type="match status" value="1"/>
</dbReference>
<dbReference type="InterPro" id="IPR051710">
    <property type="entry name" value="Phosphatase_SH3-domain"/>
</dbReference>
<feature type="region of interest" description="Disordered" evidence="1">
    <location>
        <begin position="150"/>
        <end position="178"/>
    </location>
</feature>
<dbReference type="OrthoDB" id="414418at2759"/>
<name>A0A3M7RTD2_BRAPC</name>
<keyword evidence="2" id="KW-0472">Membrane</keyword>
<dbReference type="STRING" id="10195.A0A3M7RTD2"/>
<evidence type="ECO:0000256" key="1">
    <source>
        <dbReference type="SAM" id="MobiDB-lite"/>
    </source>
</evidence>
<dbReference type="Proteomes" id="UP000276133">
    <property type="component" value="Unassembled WGS sequence"/>
</dbReference>
<dbReference type="AlphaFoldDB" id="A0A3M7RTD2"/>